<proteinExistence type="predicted"/>
<evidence type="ECO:0000313" key="1">
    <source>
        <dbReference type="EMBL" id="KAL0366853.1"/>
    </source>
</evidence>
<gene>
    <name evidence="1" type="ORF">Sradi_3575400</name>
</gene>
<reference evidence="1" key="1">
    <citation type="submission" date="2020-06" db="EMBL/GenBank/DDBJ databases">
        <authorList>
            <person name="Li T."/>
            <person name="Hu X."/>
            <person name="Zhang T."/>
            <person name="Song X."/>
            <person name="Zhang H."/>
            <person name="Dai N."/>
            <person name="Sheng W."/>
            <person name="Hou X."/>
            <person name="Wei L."/>
        </authorList>
    </citation>
    <scope>NUCLEOTIDE SEQUENCE</scope>
    <source>
        <strain evidence="1">G02</strain>
        <tissue evidence="1">Leaf</tissue>
    </source>
</reference>
<protein>
    <submittedName>
        <fullName evidence="1">Uncharacterized protein</fullName>
    </submittedName>
</protein>
<name>A0AAW2QGE2_SESRA</name>
<dbReference type="EMBL" id="JACGWJ010000015">
    <property type="protein sequence ID" value="KAL0366853.1"/>
    <property type="molecule type" value="Genomic_DNA"/>
</dbReference>
<dbReference type="AlphaFoldDB" id="A0AAW2QGE2"/>
<accession>A0AAW2QGE2</accession>
<organism evidence="1">
    <name type="scientific">Sesamum radiatum</name>
    <name type="common">Black benniseed</name>
    <dbReference type="NCBI Taxonomy" id="300843"/>
    <lineage>
        <taxon>Eukaryota</taxon>
        <taxon>Viridiplantae</taxon>
        <taxon>Streptophyta</taxon>
        <taxon>Embryophyta</taxon>
        <taxon>Tracheophyta</taxon>
        <taxon>Spermatophyta</taxon>
        <taxon>Magnoliopsida</taxon>
        <taxon>eudicotyledons</taxon>
        <taxon>Gunneridae</taxon>
        <taxon>Pentapetalae</taxon>
        <taxon>asterids</taxon>
        <taxon>lamiids</taxon>
        <taxon>Lamiales</taxon>
        <taxon>Pedaliaceae</taxon>
        <taxon>Sesamum</taxon>
    </lineage>
</organism>
<reference evidence="1" key="2">
    <citation type="journal article" date="2024" name="Plant">
        <title>Genomic evolution and insights into agronomic trait innovations of Sesamum species.</title>
        <authorList>
            <person name="Miao H."/>
            <person name="Wang L."/>
            <person name="Qu L."/>
            <person name="Liu H."/>
            <person name="Sun Y."/>
            <person name="Le M."/>
            <person name="Wang Q."/>
            <person name="Wei S."/>
            <person name="Zheng Y."/>
            <person name="Lin W."/>
            <person name="Duan Y."/>
            <person name="Cao H."/>
            <person name="Xiong S."/>
            <person name="Wang X."/>
            <person name="Wei L."/>
            <person name="Li C."/>
            <person name="Ma Q."/>
            <person name="Ju M."/>
            <person name="Zhao R."/>
            <person name="Li G."/>
            <person name="Mu C."/>
            <person name="Tian Q."/>
            <person name="Mei H."/>
            <person name="Zhang T."/>
            <person name="Gao T."/>
            <person name="Zhang H."/>
        </authorList>
    </citation>
    <scope>NUCLEOTIDE SEQUENCE</scope>
    <source>
        <strain evidence="1">G02</strain>
    </source>
</reference>
<sequence>MTLDPGGVTVEKSNILKAGEVLQQIRGSVVLRQVGLLLVEGEFICHNFFTEGDTLPSS</sequence>
<comment type="caution">
    <text evidence="1">The sequence shown here is derived from an EMBL/GenBank/DDBJ whole genome shotgun (WGS) entry which is preliminary data.</text>
</comment>